<dbReference type="GO" id="GO:0005524">
    <property type="term" value="F:ATP binding"/>
    <property type="evidence" value="ECO:0007669"/>
    <property type="project" value="UniProtKB-KW"/>
</dbReference>
<dbReference type="SUPFAM" id="SSF55874">
    <property type="entry name" value="ATPase domain of HSP90 chaperone/DNA topoisomerase II/histidine kinase"/>
    <property type="match status" value="1"/>
</dbReference>
<evidence type="ECO:0000259" key="10">
    <source>
        <dbReference type="SMART" id="SM00387"/>
    </source>
</evidence>
<evidence type="ECO:0000256" key="7">
    <source>
        <dbReference type="ARBA" id="ARBA00022840"/>
    </source>
</evidence>
<dbReference type="AlphaFoldDB" id="A0A7W7S8L1"/>
<feature type="transmembrane region" description="Helical" evidence="9">
    <location>
        <begin position="242"/>
        <end position="258"/>
    </location>
</feature>
<dbReference type="GO" id="GO:0000155">
    <property type="term" value="F:phosphorelay sensor kinase activity"/>
    <property type="evidence" value="ECO:0007669"/>
    <property type="project" value="InterPro"/>
</dbReference>
<dbReference type="InterPro" id="IPR036890">
    <property type="entry name" value="HATPase_C_sf"/>
</dbReference>
<dbReference type="SUPFAM" id="SSF55781">
    <property type="entry name" value="GAF domain-like"/>
    <property type="match status" value="1"/>
</dbReference>
<keyword evidence="9" id="KW-1133">Transmembrane helix</keyword>
<dbReference type="Gene3D" id="1.20.5.1930">
    <property type="match status" value="1"/>
</dbReference>
<keyword evidence="8" id="KW-0902">Two-component regulatory system</keyword>
<feature type="transmembrane region" description="Helical" evidence="9">
    <location>
        <begin position="136"/>
        <end position="155"/>
    </location>
</feature>
<keyword evidence="12" id="KW-1185">Reference proteome</keyword>
<keyword evidence="4" id="KW-0808">Transferase</keyword>
<dbReference type="PANTHER" id="PTHR24421">
    <property type="entry name" value="NITRATE/NITRITE SENSOR PROTEIN NARX-RELATED"/>
    <property type="match status" value="1"/>
</dbReference>
<protein>
    <recommendedName>
        <fullName evidence="2">histidine kinase</fullName>
        <ecNumber evidence="2">2.7.13.3</ecNumber>
    </recommendedName>
</protein>
<dbReference type="GO" id="GO:0016020">
    <property type="term" value="C:membrane"/>
    <property type="evidence" value="ECO:0007669"/>
    <property type="project" value="InterPro"/>
</dbReference>
<dbReference type="CDD" id="cd16917">
    <property type="entry name" value="HATPase_UhpB-NarQ-NarX-like"/>
    <property type="match status" value="1"/>
</dbReference>
<dbReference type="Pfam" id="PF02518">
    <property type="entry name" value="HATPase_c"/>
    <property type="match status" value="1"/>
</dbReference>
<dbReference type="RefSeq" id="WP_184912518.1">
    <property type="nucleotide sequence ID" value="NZ_JACHJR010000001.1"/>
</dbReference>
<accession>A0A7W7S8L1</accession>
<evidence type="ECO:0000256" key="6">
    <source>
        <dbReference type="ARBA" id="ARBA00022777"/>
    </source>
</evidence>
<comment type="caution">
    <text evidence="11">The sequence shown here is derived from an EMBL/GenBank/DDBJ whole genome shotgun (WGS) entry which is preliminary data.</text>
</comment>
<keyword evidence="7" id="KW-0067">ATP-binding</keyword>
<organism evidence="11 12">
    <name type="scientific">Kitasatospora gansuensis</name>
    <dbReference type="NCBI Taxonomy" id="258050"/>
    <lineage>
        <taxon>Bacteria</taxon>
        <taxon>Bacillati</taxon>
        <taxon>Actinomycetota</taxon>
        <taxon>Actinomycetes</taxon>
        <taxon>Kitasatosporales</taxon>
        <taxon>Streptomycetaceae</taxon>
        <taxon>Kitasatospora</taxon>
    </lineage>
</organism>
<dbReference type="Pfam" id="PF07730">
    <property type="entry name" value="HisKA_3"/>
    <property type="match status" value="1"/>
</dbReference>
<dbReference type="GO" id="GO:0046983">
    <property type="term" value="F:protein dimerization activity"/>
    <property type="evidence" value="ECO:0007669"/>
    <property type="project" value="InterPro"/>
</dbReference>
<evidence type="ECO:0000313" key="11">
    <source>
        <dbReference type="EMBL" id="MBB4945849.1"/>
    </source>
</evidence>
<evidence type="ECO:0000256" key="2">
    <source>
        <dbReference type="ARBA" id="ARBA00012438"/>
    </source>
</evidence>
<keyword evidence="6 11" id="KW-0418">Kinase</keyword>
<comment type="catalytic activity">
    <reaction evidence="1">
        <text>ATP + protein L-histidine = ADP + protein N-phospho-L-histidine.</text>
        <dbReference type="EC" id="2.7.13.3"/>
    </reaction>
</comment>
<dbReference type="EC" id="2.7.13.3" evidence="2"/>
<feature type="transmembrane region" description="Helical" evidence="9">
    <location>
        <begin position="279"/>
        <end position="298"/>
    </location>
</feature>
<keyword evidence="3" id="KW-0597">Phosphoprotein</keyword>
<dbReference type="Gene3D" id="3.30.565.10">
    <property type="entry name" value="Histidine kinase-like ATPase, C-terminal domain"/>
    <property type="match status" value="1"/>
</dbReference>
<feature type="transmembrane region" description="Helical" evidence="9">
    <location>
        <begin position="310"/>
        <end position="329"/>
    </location>
</feature>
<dbReference type="Proteomes" id="UP000573327">
    <property type="component" value="Unassembled WGS sequence"/>
</dbReference>
<dbReference type="InterPro" id="IPR003594">
    <property type="entry name" value="HATPase_dom"/>
</dbReference>
<evidence type="ECO:0000256" key="5">
    <source>
        <dbReference type="ARBA" id="ARBA00022741"/>
    </source>
</evidence>
<dbReference type="PANTHER" id="PTHR24421:SF10">
    <property type="entry name" value="NITRATE_NITRITE SENSOR PROTEIN NARQ"/>
    <property type="match status" value="1"/>
</dbReference>
<evidence type="ECO:0000256" key="4">
    <source>
        <dbReference type="ARBA" id="ARBA00022679"/>
    </source>
</evidence>
<gene>
    <name evidence="11" type="ORF">F4556_001384</name>
</gene>
<feature type="transmembrane region" description="Helical" evidence="9">
    <location>
        <begin position="44"/>
        <end position="65"/>
    </location>
</feature>
<dbReference type="InterPro" id="IPR050482">
    <property type="entry name" value="Sensor_HK_TwoCompSys"/>
</dbReference>
<keyword evidence="9" id="KW-0472">Membrane</keyword>
<keyword evidence="9" id="KW-0812">Transmembrane</keyword>
<feature type="transmembrane region" description="Helical" evidence="9">
    <location>
        <begin position="216"/>
        <end position="236"/>
    </location>
</feature>
<feature type="transmembrane region" description="Helical" evidence="9">
    <location>
        <begin position="102"/>
        <end position="124"/>
    </location>
</feature>
<sequence>MSENESTTTARAFAAAALALLCTLVWVVLALANRGLEGISDYYFFDGVWVALGLTFTLSGLVLVINRSGSGLGVLLLVTGVLQSLRMVVLLAAALAGAGPGAMKLIVVLVLAADIANAFMVIGFPLWLPDVRLPGGIWRCITVLVAAWSTVLAFANTARVTEWYTLSNPLNGTALYKWLDGWLSPYSFDIFTASLALTLTVALIRWWRSPGPHPHLTVLVAAYLVWAVLVTVPHYLGDYPDWLPYAVVVAGEAAWMLVPIATFRRDRSLSLDRAARRYLAGYAFCTLLFIGMLATTYLSHRLIPGTEPGLRWWLVLVAAVLGALLRPAARFVVRAVDRYYYGERAHPYQVVRRLAERMSQAVGPAEAPPLLCQTVVIALGLPAASVRVRTRSGPRELARLGEAELPAESFPLSYEGAVIGELSVPPRSGQRELDRQDREVLRLLADQASPAIASLRLYEDLQASRKKIVLAREEERRRLRHDLHDGLGPALSGLRLQLDAARTGLAAESEVAASLTAASAGIGQAITELRRITDGLAPAALGSEGLAGALRRLADGMGNRSLRVTLDLDPDPLPTLPAAVEVAIYRISGEALNNVVRHSGAAAARLVLRVGADEVTVEATDDGAGFPAHNGGAGVGLRSMAERAEELGGSFTAANDADGAVVRAVFPRVHG</sequence>
<evidence type="ECO:0000256" key="3">
    <source>
        <dbReference type="ARBA" id="ARBA00022553"/>
    </source>
</evidence>
<proteinExistence type="predicted"/>
<feature type="transmembrane region" description="Helical" evidence="9">
    <location>
        <begin position="12"/>
        <end position="32"/>
    </location>
</feature>
<evidence type="ECO:0000256" key="1">
    <source>
        <dbReference type="ARBA" id="ARBA00000085"/>
    </source>
</evidence>
<evidence type="ECO:0000313" key="12">
    <source>
        <dbReference type="Proteomes" id="UP000573327"/>
    </source>
</evidence>
<dbReference type="InterPro" id="IPR029016">
    <property type="entry name" value="GAF-like_dom_sf"/>
</dbReference>
<evidence type="ECO:0000256" key="9">
    <source>
        <dbReference type="SAM" id="Phobius"/>
    </source>
</evidence>
<dbReference type="InterPro" id="IPR011712">
    <property type="entry name" value="Sig_transdc_His_kin_sub3_dim/P"/>
</dbReference>
<feature type="domain" description="Histidine kinase/HSP90-like ATPase" evidence="10">
    <location>
        <begin position="579"/>
        <end position="670"/>
    </location>
</feature>
<dbReference type="EMBL" id="JACHJR010000001">
    <property type="protein sequence ID" value="MBB4945849.1"/>
    <property type="molecule type" value="Genomic_DNA"/>
</dbReference>
<reference evidence="11 12" key="1">
    <citation type="submission" date="2020-08" db="EMBL/GenBank/DDBJ databases">
        <title>Sequencing the genomes of 1000 actinobacteria strains.</title>
        <authorList>
            <person name="Klenk H.-P."/>
        </authorList>
    </citation>
    <scope>NUCLEOTIDE SEQUENCE [LARGE SCALE GENOMIC DNA]</scope>
    <source>
        <strain evidence="11 12">DSM 44786</strain>
    </source>
</reference>
<name>A0A7W7S8L1_9ACTN</name>
<evidence type="ECO:0000256" key="8">
    <source>
        <dbReference type="ARBA" id="ARBA00023012"/>
    </source>
</evidence>
<keyword evidence="5" id="KW-0547">Nucleotide-binding</keyword>
<dbReference type="Gene3D" id="3.30.450.40">
    <property type="match status" value="1"/>
</dbReference>
<feature type="transmembrane region" description="Helical" evidence="9">
    <location>
        <begin position="186"/>
        <end position="204"/>
    </location>
</feature>
<dbReference type="SMART" id="SM00387">
    <property type="entry name" value="HATPase_c"/>
    <property type="match status" value="1"/>
</dbReference>
<feature type="transmembrane region" description="Helical" evidence="9">
    <location>
        <begin position="72"/>
        <end position="96"/>
    </location>
</feature>